<dbReference type="PANTHER" id="PTHR33280:SF6">
    <property type="entry name" value="LARGE RIBOSOMAL SUBUNIT PROTEIN BL31A"/>
    <property type="match status" value="1"/>
</dbReference>
<dbReference type="InterPro" id="IPR027491">
    <property type="entry name" value="Ribosomal_bL31_A"/>
</dbReference>
<evidence type="ECO:0000256" key="4">
    <source>
        <dbReference type="ARBA" id="ARBA00022980"/>
    </source>
</evidence>
<dbReference type="GO" id="GO:0003735">
    <property type="term" value="F:structural constituent of ribosome"/>
    <property type="evidence" value="ECO:0007669"/>
    <property type="project" value="InterPro"/>
</dbReference>
<dbReference type="GO" id="GO:1990904">
    <property type="term" value="C:ribonucleoprotein complex"/>
    <property type="evidence" value="ECO:0007669"/>
    <property type="project" value="UniProtKB-KW"/>
</dbReference>
<evidence type="ECO:0000256" key="1">
    <source>
        <dbReference type="ARBA" id="ARBA00009296"/>
    </source>
</evidence>
<dbReference type="AlphaFoldDB" id="A0A2M8GGB5"/>
<evidence type="ECO:0000256" key="3">
    <source>
        <dbReference type="ARBA" id="ARBA00022884"/>
    </source>
</evidence>
<dbReference type="InterPro" id="IPR042105">
    <property type="entry name" value="Ribosomal_bL31_sf"/>
</dbReference>
<dbReference type="GO" id="GO:0005840">
    <property type="term" value="C:ribosome"/>
    <property type="evidence" value="ECO:0007669"/>
    <property type="project" value="UniProtKB-KW"/>
</dbReference>
<name>A0A2M8GGB5_9BACT</name>
<comment type="function">
    <text evidence="7">Binds the 23S rRNA.</text>
</comment>
<organism evidence="8 9">
    <name type="scientific">Candidatus Shapirobacteria bacterium CG_4_8_14_3_um_filter_39_11</name>
    <dbReference type="NCBI Taxonomy" id="1974875"/>
    <lineage>
        <taxon>Bacteria</taxon>
        <taxon>Candidatus Shapironibacteriota</taxon>
    </lineage>
</organism>
<dbReference type="PANTHER" id="PTHR33280">
    <property type="entry name" value="50S RIBOSOMAL PROTEIN L31, CHLOROPLASTIC"/>
    <property type="match status" value="1"/>
</dbReference>
<evidence type="ECO:0000313" key="9">
    <source>
        <dbReference type="Proteomes" id="UP000230384"/>
    </source>
</evidence>
<protein>
    <recommendedName>
        <fullName evidence="6 7">Large ribosomal subunit protein bL31</fullName>
    </recommendedName>
</protein>
<dbReference type="PROSITE" id="PS01143">
    <property type="entry name" value="RIBOSOMAL_L31"/>
    <property type="match status" value="1"/>
</dbReference>
<comment type="similarity">
    <text evidence="1 7">Belongs to the bacterial ribosomal protein bL31 family. Type A subfamily.</text>
</comment>
<keyword evidence="7" id="KW-0862">Zinc</keyword>
<dbReference type="GO" id="GO:0046872">
    <property type="term" value="F:metal ion binding"/>
    <property type="evidence" value="ECO:0007669"/>
    <property type="project" value="UniProtKB-KW"/>
</dbReference>
<dbReference type="HAMAP" id="MF_00501">
    <property type="entry name" value="Ribosomal_bL31_1"/>
    <property type="match status" value="1"/>
</dbReference>
<comment type="caution">
    <text evidence="8">The sequence shown here is derived from an EMBL/GenBank/DDBJ whole genome shotgun (WGS) entry which is preliminary data.</text>
</comment>
<evidence type="ECO:0000313" key="8">
    <source>
        <dbReference type="EMBL" id="PJC76384.1"/>
    </source>
</evidence>
<dbReference type="InterPro" id="IPR034704">
    <property type="entry name" value="Ribosomal_bL28/bL31-like_sf"/>
</dbReference>
<keyword evidence="7" id="KW-0479">Metal-binding</keyword>
<accession>A0A2M8GGB5</accession>
<sequence>MKQDIHPVWHENAKVICSCGNSFVTGSTQEEIRVEICSACHPFFTGQQKFIDSLGRVEKFQKKQASASSMPIVNKRKKKILRRIEKTSGDRQPKTLKEMLTQK</sequence>
<gene>
    <name evidence="7" type="primary">rpmE</name>
    <name evidence="8" type="ORF">CO010_02865</name>
</gene>
<feature type="binding site" evidence="7">
    <location>
        <position position="40"/>
    </location>
    <ligand>
        <name>Zn(2+)</name>
        <dbReference type="ChEBI" id="CHEBI:29105"/>
    </ligand>
</feature>
<feature type="binding site" evidence="7">
    <location>
        <position position="17"/>
    </location>
    <ligand>
        <name>Zn(2+)</name>
        <dbReference type="ChEBI" id="CHEBI:29105"/>
    </ligand>
</feature>
<comment type="subunit">
    <text evidence="7">Part of the 50S ribosomal subunit.</text>
</comment>
<keyword evidence="3 7" id="KW-0694">RNA-binding</keyword>
<proteinExistence type="inferred from homology"/>
<feature type="binding site" evidence="7">
    <location>
        <position position="19"/>
    </location>
    <ligand>
        <name>Zn(2+)</name>
        <dbReference type="ChEBI" id="CHEBI:29105"/>
    </ligand>
</feature>
<dbReference type="Pfam" id="PF01197">
    <property type="entry name" value="Ribosomal_L31"/>
    <property type="match status" value="1"/>
</dbReference>
<dbReference type="GO" id="GO:0006412">
    <property type="term" value="P:translation"/>
    <property type="evidence" value="ECO:0007669"/>
    <property type="project" value="UniProtKB-UniRule"/>
</dbReference>
<keyword evidence="5 7" id="KW-0687">Ribonucleoprotein</keyword>
<comment type="cofactor">
    <cofactor evidence="7">
        <name>Zn(2+)</name>
        <dbReference type="ChEBI" id="CHEBI:29105"/>
    </cofactor>
    <text evidence="7">Binds 1 zinc ion per subunit.</text>
</comment>
<dbReference type="NCBIfam" id="NF000612">
    <property type="entry name" value="PRK00019.1"/>
    <property type="match status" value="1"/>
</dbReference>
<evidence type="ECO:0000256" key="6">
    <source>
        <dbReference type="ARBA" id="ARBA00035687"/>
    </source>
</evidence>
<feature type="binding site" evidence="7">
    <location>
        <position position="37"/>
    </location>
    <ligand>
        <name>Zn(2+)</name>
        <dbReference type="ChEBI" id="CHEBI:29105"/>
    </ligand>
</feature>
<dbReference type="PRINTS" id="PR01249">
    <property type="entry name" value="RIBOSOMALL31"/>
</dbReference>
<dbReference type="GO" id="GO:0019843">
    <property type="term" value="F:rRNA binding"/>
    <property type="evidence" value="ECO:0007669"/>
    <property type="project" value="UniProtKB-KW"/>
</dbReference>
<dbReference type="Proteomes" id="UP000230384">
    <property type="component" value="Unassembled WGS sequence"/>
</dbReference>
<dbReference type="NCBIfam" id="NF001809">
    <property type="entry name" value="PRK00528.1"/>
    <property type="match status" value="1"/>
</dbReference>
<evidence type="ECO:0000256" key="7">
    <source>
        <dbReference type="HAMAP-Rule" id="MF_00501"/>
    </source>
</evidence>
<dbReference type="SUPFAM" id="SSF143800">
    <property type="entry name" value="L28p-like"/>
    <property type="match status" value="1"/>
</dbReference>
<dbReference type="EMBL" id="PFQN01000043">
    <property type="protein sequence ID" value="PJC76384.1"/>
    <property type="molecule type" value="Genomic_DNA"/>
</dbReference>
<dbReference type="Gene3D" id="4.10.830.30">
    <property type="entry name" value="Ribosomal protein L31"/>
    <property type="match status" value="1"/>
</dbReference>
<dbReference type="NCBIfam" id="TIGR00105">
    <property type="entry name" value="L31"/>
    <property type="match status" value="1"/>
</dbReference>
<keyword evidence="2 7" id="KW-0699">rRNA-binding</keyword>
<dbReference type="InterPro" id="IPR002150">
    <property type="entry name" value="Ribosomal_bL31"/>
</dbReference>
<reference evidence="9" key="1">
    <citation type="submission" date="2017-09" db="EMBL/GenBank/DDBJ databases">
        <title>Depth-based differentiation of microbial function through sediment-hosted aquifers and enrichment of novel symbionts in the deep terrestrial subsurface.</title>
        <authorList>
            <person name="Probst A.J."/>
            <person name="Ladd B."/>
            <person name="Jarett J.K."/>
            <person name="Geller-Mcgrath D.E."/>
            <person name="Sieber C.M.K."/>
            <person name="Emerson J.B."/>
            <person name="Anantharaman K."/>
            <person name="Thomas B.C."/>
            <person name="Malmstrom R."/>
            <person name="Stieglmeier M."/>
            <person name="Klingl A."/>
            <person name="Woyke T."/>
            <person name="Ryan C.M."/>
            <person name="Banfield J.F."/>
        </authorList>
    </citation>
    <scope>NUCLEOTIDE SEQUENCE [LARGE SCALE GENOMIC DNA]</scope>
</reference>
<keyword evidence="4 7" id="KW-0689">Ribosomal protein</keyword>
<evidence type="ECO:0000256" key="2">
    <source>
        <dbReference type="ARBA" id="ARBA00022730"/>
    </source>
</evidence>
<evidence type="ECO:0000256" key="5">
    <source>
        <dbReference type="ARBA" id="ARBA00023274"/>
    </source>
</evidence>